<name>A0A7C9HTU0_9DEIO</name>
<organism evidence="2 3">
    <name type="scientific">Deinococcus arboris</name>
    <dbReference type="NCBI Taxonomy" id="2682977"/>
    <lineage>
        <taxon>Bacteria</taxon>
        <taxon>Thermotogati</taxon>
        <taxon>Deinococcota</taxon>
        <taxon>Deinococci</taxon>
        <taxon>Deinococcales</taxon>
        <taxon>Deinococcaceae</taxon>
        <taxon>Deinococcus</taxon>
    </lineage>
</organism>
<proteinExistence type="predicted"/>
<dbReference type="AlphaFoldDB" id="A0A7C9HTU0"/>
<dbReference type="Proteomes" id="UP000483286">
    <property type="component" value="Unassembled WGS sequence"/>
</dbReference>
<feature type="signal peptide" evidence="1">
    <location>
        <begin position="1"/>
        <end position="20"/>
    </location>
</feature>
<evidence type="ECO:0000256" key="1">
    <source>
        <dbReference type="SAM" id="SignalP"/>
    </source>
</evidence>
<reference evidence="2 3" key="1">
    <citation type="submission" date="2019-12" db="EMBL/GenBank/DDBJ databases">
        <title>Deinococcus sp. HMF7620 Genome sequencing and assembly.</title>
        <authorList>
            <person name="Kang H."/>
            <person name="Kim H."/>
            <person name="Joh K."/>
        </authorList>
    </citation>
    <scope>NUCLEOTIDE SEQUENCE [LARGE SCALE GENOMIC DNA]</scope>
    <source>
        <strain evidence="2 3">HMF7620</strain>
    </source>
</reference>
<sequence length="127" mass="13468">MPRFILALLTLLMLATPASALKLIVWDRDLLTKLGDGESSGGRVTLRLVTDYSGPVVVLFAPTEEERTRGGLSALKSRYVGTLDDGQLTLEGGQSLSRLLSGFKLSLGVQPAGQSLSLPGLRNSGNK</sequence>
<dbReference type="RefSeq" id="WP_157460991.1">
    <property type="nucleotide sequence ID" value="NZ_WQLB01000035.1"/>
</dbReference>
<evidence type="ECO:0000313" key="3">
    <source>
        <dbReference type="Proteomes" id="UP000483286"/>
    </source>
</evidence>
<protein>
    <submittedName>
        <fullName evidence="2">Uncharacterized protein</fullName>
    </submittedName>
</protein>
<dbReference type="EMBL" id="WQLB01000035">
    <property type="protein sequence ID" value="MVN88832.1"/>
    <property type="molecule type" value="Genomic_DNA"/>
</dbReference>
<gene>
    <name evidence="2" type="ORF">GO986_19000</name>
</gene>
<keyword evidence="1" id="KW-0732">Signal</keyword>
<keyword evidence="3" id="KW-1185">Reference proteome</keyword>
<feature type="chain" id="PRO_5029016701" evidence="1">
    <location>
        <begin position="21"/>
        <end position="127"/>
    </location>
</feature>
<evidence type="ECO:0000313" key="2">
    <source>
        <dbReference type="EMBL" id="MVN88832.1"/>
    </source>
</evidence>
<comment type="caution">
    <text evidence="2">The sequence shown here is derived from an EMBL/GenBank/DDBJ whole genome shotgun (WGS) entry which is preliminary data.</text>
</comment>
<accession>A0A7C9HTU0</accession>